<dbReference type="Proteomes" id="UP000503003">
    <property type="component" value="Chromosome 2"/>
</dbReference>
<dbReference type="SUPFAM" id="SSF53756">
    <property type="entry name" value="UDP-Glycosyltransferase/glycogen phosphorylase"/>
    <property type="match status" value="1"/>
</dbReference>
<dbReference type="PANTHER" id="PTHR12526">
    <property type="entry name" value="GLYCOSYLTRANSFERASE"/>
    <property type="match status" value="1"/>
</dbReference>
<feature type="domain" description="Glycosyl transferase family 1" evidence="3">
    <location>
        <begin position="178"/>
        <end position="315"/>
    </location>
</feature>
<dbReference type="GO" id="GO:0016757">
    <property type="term" value="F:glycosyltransferase activity"/>
    <property type="evidence" value="ECO:0007669"/>
    <property type="project" value="UniProtKB-KW"/>
</dbReference>
<organism evidence="4 5">
    <name type="scientific">Vibrio ziniensis</name>
    <dbReference type="NCBI Taxonomy" id="2711221"/>
    <lineage>
        <taxon>Bacteria</taxon>
        <taxon>Pseudomonadati</taxon>
        <taxon>Pseudomonadota</taxon>
        <taxon>Gammaproteobacteria</taxon>
        <taxon>Vibrionales</taxon>
        <taxon>Vibrionaceae</taxon>
        <taxon>Vibrio</taxon>
    </lineage>
</organism>
<accession>A0A6G7CME0</accession>
<sequence>MKILFITNHKYLPEIYGGMELNTDLICKELINLKQKVAVACSLNGGVSRLGISAKIQRFFSHSPVSRDHMNGYTAYRAFELYKNVDRVISDFLPDAIILQGGHKYFEILKALSKYSIPVISYLHTPDELNCENSLFDTMNITYIANSEFTKKAHLSKNVSLVLPPVVFPESYKVNSSNNYISFVNPSPHKGLKIAIELAKINSDLKFLFVLAKKNGREILTKFMENEKLPENITIVGPFQDMKEVYKQTKLILMPSRWQETWGRIATEAHCSGIPVLASDTGGLPESVGSGGINLPVDSSLDDWQKSFKHMLEQKNYEFFSKNALIYSKRECIDPEVICRKLLEHIEKQIVEE</sequence>
<name>A0A6G7CME0_9VIBR</name>
<dbReference type="InterPro" id="IPR001296">
    <property type="entry name" value="Glyco_trans_1"/>
</dbReference>
<dbReference type="EMBL" id="CP049332">
    <property type="protein sequence ID" value="QIH43297.1"/>
    <property type="molecule type" value="Genomic_DNA"/>
</dbReference>
<gene>
    <name evidence="4" type="ORF">G5S32_14925</name>
</gene>
<reference evidence="4 5" key="1">
    <citation type="submission" date="2020-02" db="EMBL/GenBank/DDBJ databases">
        <title>A complete genome of a marine bacterium Vibrio sp. ZWAL4003 isolated from the mangrove sediment with the ability to degrade polysaccharides.</title>
        <authorList>
            <person name="Wu J."/>
            <person name="Qu W."/>
            <person name="Zeng R."/>
        </authorList>
    </citation>
    <scope>NUCLEOTIDE SEQUENCE [LARGE SCALE GENOMIC DNA]</scope>
    <source>
        <strain evidence="4 5">ZWAL4003</strain>
    </source>
</reference>
<keyword evidence="1" id="KW-0328">Glycosyltransferase</keyword>
<dbReference type="GO" id="GO:1901135">
    <property type="term" value="P:carbohydrate derivative metabolic process"/>
    <property type="evidence" value="ECO:0007669"/>
    <property type="project" value="UniProtKB-ARBA"/>
</dbReference>
<evidence type="ECO:0000259" key="3">
    <source>
        <dbReference type="Pfam" id="PF00534"/>
    </source>
</evidence>
<evidence type="ECO:0000313" key="5">
    <source>
        <dbReference type="Proteomes" id="UP000503003"/>
    </source>
</evidence>
<evidence type="ECO:0000256" key="1">
    <source>
        <dbReference type="ARBA" id="ARBA00022676"/>
    </source>
</evidence>
<proteinExistence type="predicted"/>
<dbReference type="AlphaFoldDB" id="A0A6G7CME0"/>
<protein>
    <submittedName>
        <fullName evidence="4">Glycosyltransferase family 4 protein</fullName>
    </submittedName>
</protein>
<dbReference type="Gene3D" id="3.40.50.2000">
    <property type="entry name" value="Glycogen Phosphorylase B"/>
    <property type="match status" value="2"/>
</dbReference>
<dbReference type="KEGG" id="vzi:G5S32_14925"/>
<evidence type="ECO:0000256" key="2">
    <source>
        <dbReference type="ARBA" id="ARBA00022679"/>
    </source>
</evidence>
<dbReference type="RefSeq" id="WP_165312834.1">
    <property type="nucleotide sequence ID" value="NZ_CP049332.1"/>
</dbReference>
<keyword evidence="2 4" id="KW-0808">Transferase</keyword>
<evidence type="ECO:0000313" key="4">
    <source>
        <dbReference type="EMBL" id="QIH43297.1"/>
    </source>
</evidence>
<dbReference type="Pfam" id="PF00534">
    <property type="entry name" value="Glycos_transf_1"/>
    <property type="match status" value="1"/>
</dbReference>
<dbReference type="PANTHER" id="PTHR12526:SF510">
    <property type="entry name" value="D-INOSITOL 3-PHOSPHATE GLYCOSYLTRANSFERASE"/>
    <property type="match status" value="1"/>
</dbReference>
<keyword evidence="5" id="KW-1185">Reference proteome</keyword>